<proteinExistence type="predicted"/>
<keyword evidence="3" id="KW-1185">Reference proteome</keyword>
<evidence type="ECO:0000313" key="2">
    <source>
        <dbReference type="EMBL" id="KAF2191694.1"/>
    </source>
</evidence>
<evidence type="ECO:0000256" key="1">
    <source>
        <dbReference type="SAM" id="MobiDB-lite"/>
    </source>
</evidence>
<name>A0A6A6EJ42_9PEZI</name>
<reference evidence="2" key="1">
    <citation type="journal article" date="2020" name="Stud. Mycol.">
        <title>101 Dothideomycetes genomes: a test case for predicting lifestyles and emergence of pathogens.</title>
        <authorList>
            <person name="Haridas S."/>
            <person name="Albert R."/>
            <person name="Binder M."/>
            <person name="Bloem J."/>
            <person name="Labutti K."/>
            <person name="Salamov A."/>
            <person name="Andreopoulos B."/>
            <person name="Baker S."/>
            <person name="Barry K."/>
            <person name="Bills G."/>
            <person name="Bluhm B."/>
            <person name="Cannon C."/>
            <person name="Castanera R."/>
            <person name="Culley D."/>
            <person name="Daum C."/>
            <person name="Ezra D."/>
            <person name="Gonzalez J."/>
            <person name="Henrissat B."/>
            <person name="Kuo A."/>
            <person name="Liang C."/>
            <person name="Lipzen A."/>
            <person name="Lutzoni F."/>
            <person name="Magnuson J."/>
            <person name="Mondo S."/>
            <person name="Nolan M."/>
            <person name="Ohm R."/>
            <person name="Pangilinan J."/>
            <person name="Park H.-J."/>
            <person name="Ramirez L."/>
            <person name="Alfaro M."/>
            <person name="Sun H."/>
            <person name="Tritt A."/>
            <person name="Yoshinaga Y."/>
            <person name="Zwiers L.-H."/>
            <person name="Turgeon B."/>
            <person name="Goodwin S."/>
            <person name="Spatafora J."/>
            <person name="Crous P."/>
            <person name="Grigoriev I."/>
        </authorList>
    </citation>
    <scope>NUCLEOTIDE SEQUENCE</scope>
    <source>
        <strain evidence="2">CBS 207.26</strain>
    </source>
</reference>
<protein>
    <submittedName>
        <fullName evidence="2">Uncharacterized protein</fullName>
    </submittedName>
</protein>
<dbReference type="SUPFAM" id="SSF101690">
    <property type="entry name" value="PAZ domain"/>
    <property type="match status" value="1"/>
</dbReference>
<dbReference type="AlphaFoldDB" id="A0A6A6EJ42"/>
<dbReference type="InterPro" id="IPR036085">
    <property type="entry name" value="PAZ_dom_sf"/>
</dbReference>
<evidence type="ECO:0000313" key="3">
    <source>
        <dbReference type="Proteomes" id="UP000800200"/>
    </source>
</evidence>
<dbReference type="OrthoDB" id="10252740at2759"/>
<gene>
    <name evidence="2" type="ORF">K469DRAFT_695839</name>
</gene>
<dbReference type="Proteomes" id="UP000800200">
    <property type="component" value="Unassembled WGS sequence"/>
</dbReference>
<organism evidence="2 3">
    <name type="scientific">Zopfia rhizophila CBS 207.26</name>
    <dbReference type="NCBI Taxonomy" id="1314779"/>
    <lineage>
        <taxon>Eukaryota</taxon>
        <taxon>Fungi</taxon>
        <taxon>Dikarya</taxon>
        <taxon>Ascomycota</taxon>
        <taxon>Pezizomycotina</taxon>
        <taxon>Dothideomycetes</taxon>
        <taxon>Dothideomycetes incertae sedis</taxon>
        <taxon>Zopfiaceae</taxon>
        <taxon>Zopfia</taxon>
    </lineage>
</organism>
<sequence length="130" mass="14299">MAVQSSKGRPKKQKGKGGSKEAPVSGLYISVFDFFLTTHNVTLKNPYLPLVNTGTRKTLVTFLRNATFSQGQFSMTVSPRLITVPGRSQRSCTNKQNKATAPRFSSWNMINIKFNTAATLKKGLPPHLLA</sequence>
<accession>A0A6A6EJ42</accession>
<feature type="region of interest" description="Disordered" evidence="1">
    <location>
        <begin position="1"/>
        <end position="22"/>
    </location>
</feature>
<feature type="compositionally biased region" description="Basic residues" evidence="1">
    <location>
        <begin position="8"/>
        <end position="17"/>
    </location>
</feature>
<dbReference type="Gene3D" id="2.170.260.10">
    <property type="entry name" value="paz domain"/>
    <property type="match status" value="1"/>
</dbReference>
<dbReference type="EMBL" id="ML994616">
    <property type="protein sequence ID" value="KAF2191694.1"/>
    <property type="molecule type" value="Genomic_DNA"/>
</dbReference>